<feature type="region of interest" description="Disordered" evidence="1">
    <location>
        <begin position="212"/>
        <end position="236"/>
    </location>
</feature>
<dbReference type="OrthoDB" id="5376312at2759"/>
<dbReference type="Pfam" id="PF15345">
    <property type="entry name" value="TMEM51"/>
    <property type="match status" value="1"/>
</dbReference>
<dbReference type="EMBL" id="JAFIMR010000058">
    <property type="protein sequence ID" value="KAI1853072.1"/>
    <property type="molecule type" value="Genomic_DNA"/>
</dbReference>
<gene>
    <name evidence="3" type="ORF">JX265_012828</name>
</gene>
<dbReference type="Proteomes" id="UP000829685">
    <property type="component" value="Unassembled WGS sequence"/>
</dbReference>
<organism evidence="3 4">
    <name type="scientific">Neoarthrinium moseri</name>
    <dbReference type="NCBI Taxonomy" id="1658444"/>
    <lineage>
        <taxon>Eukaryota</taxon>
        <taxon>Fungi</taxon>
        <taxon>Dikarya</taxon>
        <taxon>Ascomycota</taxon>
        <taxon>Pezizomycotina</taxon>
        <taxon>Sordariomycetes</taxon>
        <taxon>Xylariomycetidae</taxon>
        <taxon>Amphisphaeriales</taxon>
        <taxon>Apiosporaceae</taxon>
        <taxon>Neoarthrinium</taxon>
    </lineage>
</organism>
<evidence type="ECO:0000313" key="4">
    <source>
        <dbReference type="Proteomes" id="UP000829685"/>
    </source>
</evidence>
<feature type="transmembrane region" description="Helical" evidence="2">
    <location>
        <begin position="33"/>
        <end position="57"/>
    </location>
</feature>
<keyword evidence="4" id="KW-1185">Reference proteome</keyword>
<protein>
    <submittedName>
        <fullName evidence="3">Uncharacterized protein</fullName>
    </submittedName>
</protein>
<feature type="compositionally biased region" description="Basic and acidic residues" evidence="1">
    <location>
        <begin position="130"/>
        <end position="143"/>
    </location>
</feature>
<proteinExistence type="predicted"/>
<accession>A0A9P9W9T1</accession>
<evidence type="ECO:0000256" key="2">
    <source>
        <dbReference type="SAM" id="Phobius"/>
    </source>
</evidence>
<feature type="compositionally biased region" description="Polar residues" evidence="1">
    <location>
        <begin position="322"/>
        <end position="333"/>
    </location>
</feature>
<feature type="compositionally biased region" description="Polar residues" evidence="1">
    <location>
        <begin position="414"/>
        <end position="434"/>
    </location>
</feature>
<dbReference type="AlphaFoldDB" id="A0A9P9W9T1"/>
<comment type="caution">
    <text evidence="3">The sequence shown here is derived from an EMBL/GenBank/DDBJ whole genome shotgun (WGS) entry which is preliminary data.</text>
</comment>
<feature type="region of interest" description="Disordered" evidence="1">
    <location>
        <begin position="278"/>
        <end position="463"/>
    </location>
</feature>
<feature type="compositionally biased region" description="Polar residues" evidence="1">
    <location>
        <begin position="292"/>
        <end position="304"/>
    </location>
</feature>
<feature type="compositionally biased region" description="Polar residues" evidence="1">
    <location>
        <begin position="76"/>
        <end position="120"/>
    </location>
</feature>
<sequence length="463" mass="50876">MHLPPRIQTPRVRDLNRLLARDSSSNDPREKGISVSVVAIAVSGGFVLFLIFIWMCMRSKRNKASKRNYSKRYGYTPTSGQDDSPESGGNTSRPRQTASSGDNATTNRDSTVDRNTSVRSVMTLPAYRNKASENEQVLGREGERDGVDVVVEMPTVEDAEAMREEEMETMYQIRLARRQEIAEREERRRQRREARARGDTVALSELNERARAASQSSAVSELREDHQRIKNQRQRAVSSVSYADLGVARHDGTRLRANSNESERIGLLSDAASIALSTRSPSALSHRRDRSASSVLSFDSTQDFPSPGLPRSGATTPRRLSAQHSVGTMTAGSSPEIIGEADLGEIDMPRHEPPGYDDVSLDDTRSGATTPMFNEPPPDYPGPAEERHQRLSAHVADMVDTVGPEGDLSDRRSSTSTGVTRNSSSGSTRATTSIPRLPSLRIGGLPQIVVEPSSAHPDRSRDR</sequence>
<keyword evidence="2" id="KW-0472">Membrane</keyword>
<reference evidence="3" key="1">
    <citation type="submission" date="2021-03" db="EMBL/GenBank/DDBJ databases">
        <title>Revisited historic fungal species revealed as producer of novel bioactive compounds through whole genome sequencing and comparative genomics.</title>
        <authorList>
            <person name="Vignolle G.A."/>
            <person name="Hochenegger N."/>
            <person name="Mach R.L."/>
            <person name="Mach-Aigner A.R."/>
            <person name="Javad Rahimi M."/>
            <person name="Salim K.A."/>
            <person name="Chan C.M."/>
            <person name="Lim L.B.L."/>
            <person name="Cai F."/>
            <person name="Druzhinina I.S."/>
            <person name="U'Ren J.M."/>
            <person name="Derntl C."/>
        </authorList>
    </citation>
    <scope>NUCLEOTIDE SEQUENCE</scope>
    <source>
        <strain evidence="3">TUCIM 5799</strain>
    </source>
</reference>
<evidence type="ECO:0000256" key="1">
    <source>
        <dbReference type="SAM" id="MobiDB-lite"/>
    </source>
</evidence>
<feature type="region of interest" description="Disordered" evidence="1">
    <location>
        <begin position="70"/>
        <end position="143"/>
    </location>
</feature>
<keyword evidence="2" id="KW-1133">Transmembrane helix</keyword>
<name>A0A9P9W9T1_9PEZI</name>
<keyword evidence="2" id="KW-0812">Transmembrane</keyword>
<evidence type="ECO:0000313" key="3">
    <source>
        <dbReference type="EMBL" id="KAI1853072.1"/>
    </source>
</evidence>